<organism evidence="1 2">
    <name type="scientific">Corchorus capsularis</name>
    <name type="common">Jute</name>
    <dbReference type="NCBI Taxonomy" id="210143"/>
    <lineage>
        <taxon>Eukaryota</taxon>
        <taxon>Viridiplantae</taxon>
        <taxon>Streptophyta</taxon>
        <taxon>Embryophyta</taxon>
        <taxon>Tracheophyta</taxon>
        <taxon>Spermatophyta</taxon>
        <taxon>Magnoliopsida</taxon>
        <taxon>eudicotyledons</taxon>
        <taxon>Gunneridae</taxon>
        <taxon>Pentapetalae</taxon>
        <taxon>rosids</taxon>
        <taxon>malvids</taxon>
        <taxon>Malvales</taxon>
        <taxon>Malvaceae</taxon>
        <taxon>Grewioideae</taxon>
        <taxon>Apeibeae</taxon>
        <taxon>Corchorus</taxon>
    </lineage>
</organism>
<proteinExistence type="predicted"/>
<feature type="non-terminal residue" evidence="1">
    <location>
        <position position="1"/>
    </location>
</feature>
<dbReference type="EMBL" id="AWWV01013812">
    <property type="protein sequence ID" value="OMO59955.1"/>
    <property type="molecule type" value="Genomic_DNA"/>
</dbReference>
<sequence length="35" mass="4076">DPLMARYRWASFGFRVSNCQRATKKAKLRSSVQES</sequence>
<evidence type="ECO:0000313" key="1">
    <source>
        <dbReference type="EMBL" id="OMO59955.1"/>
    </source>
</evidence>
<dbReference type="Gramene" id="OMO59955">
    <property type="protein sequence ID" value="OMO59955"/>
    <property type="gene ID" value="CCACVL1_24510"/>
</dbReference>
<name>A0A1R3GPB8_COCAP</name>
<dbReference type="Proteomes" id="UP000188268">
    <property type="component" value="Unassembled WGS sequence"/>
</dbReference>
<reference evidence="1 2" key="1">
    <citation type="submission" date="2013-09" db="EMBL/GenBank/DDBJ databases">
        <title>Corchorus capsularis genome sequencing.</title>
        <authorList>
            <person name="Alam M."/>
            <person name="Haque M.S."/>
            <person name="Islam M.S."/>
            <person name="Emdad E.M."/>
            <person name="Islam M.M."/>
            <person name="Ahmed B."/>
            <person name="Halim A."/>
            <person name="Hossen Q.M.M."/>
            <person name="Hossain M.Z."/>
            <person name="Ahmed R."/>
            <person name="Khan M.M."/>
            <person name="Islam R."/>
            <person name="Rashid M.M."/>
            <person name="Khan S.A."/>
            <person name="Rahman M.S."/>
            <person name="Alam M."/>
        </authorList>
    </citation>
    <scope>NUCLEOTIDE SEQUENCE [LARGE SCALE GENOMIC DNA]</scope>
    <source>
        <strain evidence="2">cv. CVL-1</strain>
        <tissue evidence="1">Whole seedling</tissue>
    </source>
</reference>
<comment type="caution">
    <text evidence="1">The sequence shown here is derived from an EMBL/GenBank/DDBJ whole genome shotgun (WGS) entry which is preliminary data.</text>
</comment>
<gene>
    <name evidence="1" type="ORF">CCACVL1_24510</name>
</gene>
<evidence type="ECO:0000313" key="2">
    <source>
        <dbReference type="Proteomes" id="UP000188268"/>
    </source>
</evidence>
<accession>A0A1R3GPB8</accession>
<protein>
    <submittedName>
        <fullName evidence="1">Uncharacterized protein</fullName>
    </submittedName>
</protein>
<dbReference type="AlphaFoldDB" id="A0A1R3GPB8"/>
<keyword evidence="2" id="KW-1185">Reference proteome</keyword>